<accession>A0A5B0VQU8</accession>
<sequence>MFRSTTEQDEKAEFVQLYSKMAQSLAVSGVVGQNPSGLLAIQLPGVVVKPGLDPKDPETEYYVSNFLNLTLECDYVATSKAASVSDVYKLILDGKELPLIDLSSAEKEKLKLARDYLLDAGGNPSPAYVAYDDYAYRFYTAQDTLDTAQATHDNGGPPVSEAIRDAYTQASTDWQTKGHKNDIENALAVVEQLEGRDPFPYWHSLAKLYGEHTRALPNGSRFQSVTSFPLYEHWFNQDLWTPFSFDENDFLRQRRSGGTGMRGSACCCCQGGHQYFDAGLVSRSHPVGGPPSGFGPGFHLSRPVRSPRHNISDIIAAWRDASPDTEEPLPHAYSQGATKLECSFKRINIMRPWMDANVFYSRLWRWSPQSIGWGITVSTGGNVAGNHTASGVMPVLPMTALLAKDVKVSMASSPVADWTQRQLAAGKRLRYGPFILDSVASAPAGTRLSSGAPAEFQFSGAPQIFGYISTIFPECPNPDLTLPWPS</sequence>
<dbReference type="OrthoDB" id="8412074at2"/>
<evidence type="ECO:0000313" key="2">
    <source>
        <dbReference type="Proteomes" id="UP000323608"/>
    </source>
</evidence>
<comment type="caution">
    <text evidence="1">The sequence shown here is derived from an EMBL/GenBank/DDBJ whole genome shotgun (WGS) entry which is preliminary data.</text>
</comment>
<dbReference type="Proteomes" id="UP000323608">
    <property type="component" value="Unassembled WGS sequence"/>
</dbReference>
<gene>
    <name evidence="1" type="ORF">FP026_25895</name>
</gene>
<dbReference type="RefSeq" id="WP_149637452.1">
    <property type="nucleotide sequence ID" value="NZ_VNIP01000014.1"/>
</dbReference>
<dbReference type="AlphaFoldDB" id="A0A5B0VQU8"/>
<evidence type="ECO:0000313" key="1">
    <source>
        <dbReference type="EMBL" id="KAA1176997.1"/>
    </source>
</evidence>
<reference evidence="1 2" key="1">
    <citation type="submission" date="2019-07" db="EMBL/GenBank/DDBJ databases">
        <title>The Draft Genome Sequence of Rhizobium tropici SARCC-755 Associated with Superior Nodulation on Pigeonpea (Cajanus cajan (L.) Millsp.).</title>
        <authorList>
            <person name="Bopape F.L."/>
            <person name="Hassen A.I."/>
            <person name="Swanevelder Z.H."/>
            <person name="Gwata E.T."/>
        </authorList>
    </citation>
    <scope>NUCLEOTIDE SEQUENCE [LARGE SCALE GENOMIC DNA]</scope>
    <source>
        <strain evidence="1 2">SARCC-755</strain>
    </source>
</reference>
<organism evidence="1 2">
    <name type="scientific">Rhizobium tropici</name>
    <dbReference type="NCBI Taxonomy" id="398"/>
    <lineage>
        <taxon>Bacteria</taxon>
        <taxon>Pseudomonadati</taxon>
        <taxon>Pseudomonadota</taxon>
        <taxon>Alphaproteobacteria</taxon>
        <taxon>Hyphomicrobiales</taxon>
        <taxon>Rhizobiaceae</taxon>
        <taxon>Rhizobium/Agrobacterium group</taxon>
        <taxon>Rhizobium</taxon>
    </lineage>
</organism>
<name>A0A5B0VQU8_RHITR</name>
<protein>
    <submittedName>
        <fullName evidence="1">Uncharacterized protein</fullName>
    </submittedName>
</protein>
<proteinExistence type="predicted"/>
<dbReference type="EMBL" id="VNIP01000014">
    <property type="protein sequence ID" value="KAA1176997.1"/>
    <property type="molecule type" value="Genomic_DNA"/>
</dbReference>